<dbReference type="STRING" id="617002.SAMN05660653_01618"/>
<keyword evidence="3" id="KW-1185">Reference proteome</keyword>
<feature type="compositionally biased region" description="Basic and acidic residues" evidence="1">
    <location>
        <begin position="74"/>
        <end position="84"/>
    </location>
</feature>
<gene>
    <name evidence="2" type="ORF">SAMN05660653_01618</name>
</gene>
<proteinExistence type="predicted"/>
<evidence type="ECO:0000256" key="1">
    <source>
        <dbReference type="SAM" id="MobiDB-lite"/>
    </source>
</evidence>
<evidence type="ECO:0000313" key="3">
    <source>
        <dbReference type="Proteomes" id="UP000198771"/>
    </source>
</evidence>
<dbReference type="Proteomes" id="UP000198771">
    <property type="component" value="Unassembled WGS sequence"/>
</dbReference>
<organism evidence="2 3">
    <name type="scientific">Desulfonatronum thiosulfatophilum</name>
    <dbReference type="NCBI Taxonomy" id="617002"/>
    <lineage>
        <taxon>Bacteria</taxon>
        <taxon>Pseudomonadati</taxon>
        <taxon>Thermodesulfobacteriota</taxon>
        <taxon>Desulfovibrionia</taxon>
        <taxon>Desulfovibrionales</taxon>
        <taxon>Desulfonatronaceae</taxon>
        <taxon>Desulfonatronum</taxon>
    </lineage>
</organism>
<dbReference type="AlphaFoldDB" id="A0A1G6CLS4"/>
<evidence type="ECO:0000313" key="2">
    <source>
        <dbReference type="EMBL" id="SDB33715.1"/>
    </source>
</evidence>
<dbReference type="OrthoDB" id="8536890at2"/>
<reference evidence="2 3" key="1">
    <citation type="submission" date="2016-10" db="EMBL/GenBank/DDBJ databases">
        <authorList>
            <person name="de Groot N.N."/>
        </authorList>
    </citation>
    <scope>NUCLEOTIDE SEQUENCE [LARGE SCALE GENOMIC DNA]</scope>
    <source>
        <strain evidence="2 3">ASO4-2</strain>
    </source>
</reference>
<accession>A0A1G6CLS4</accession>
<sequence length="102" mass="11677">METKACVGCGWCCLTDQCMESHRKHGYMPRCPEVFWDPFQQRYQCSMMLDPVQGLASRKALLQGKGCCAPLNPWRDDVRNRDHQPISPWEATESPEKTSTKG</sequence>
<feature type="region of interest" description="Disordered" evidence="1">
    <location>
        <begin position="74"/>
        <end position="102"/>
    </location>
</feature>
<protein>
    <submittedName>
        <fullName evidence="2">Uncharacterized protein</fullName>
    </submittedName>
</protein>
<name>A0A1G6CLS4_9BACT</name>
<dbReference type="RefSeq" id="WP_092119792.1">
    <property type="nucleotide sequence ID" value="NZ_FMXO01000008.1"/>
</dbReference>
<dbReference type="EMBL" id="FMXO01000008">
    <property type="protein sequence ID" value="SDB33715.1"/>
    <property type="molecule type" value="Genomic_DNA"/>
</dbReference>